<dbReference type="Proteomes" id="UP000011083">
    <property type="component" value="Unassembled WGS sequence"/>
</dbReference>
<sequence>MSGAKEKKQRSKEKAKPEEKEKEKKSNKSRSEGEGEEPTNKIKRRRSFRLSRGATNKEVNKAFAKEEEKAKEKESKQKRLSKSTSAIASAALTDRHVKSDGDEPEKGGDKSGGSRIHHKKKAGQEEGEVSKKKSTQVVDKEPGSSSFVTAADSSDNKDIMEKDRGKRKSKSDDEWERVKRLIDEAEAQKGRAVKEAEVVDEAVAYYAQKAETPRKDGTAASSFAPASSSSSSSRKRLTVSLGPGASPRSNAMGSNRMNTNARRVSNELNIKVQQFNIEKEGVFKSFKYQQLPPLRVKPLSSQSNVIELFGPSDEPGAANRAEMLPSGDVYCRAISTYPWDMHASAQAEKAAAAAVAADPAGGLNTNWSQVFEGVNIVSSADGKTKAGARPKVFANRTLVALADGCNWGEKPKKAAQTACQAFLEHMKSKFGQVNDIKTAGHYMLRALAHAHTQIMNTCARDAQASGKTMKVTDGGTTTLLGGILLELEESEAEQLGSQWVFVCVSVGDCKAYLYSPSSRQVIDVTRAGNRSAKADMSDPGGRLGPTVGRGGDADLRNLGLYMAPCEEDSLLLVVSDGVHDNLDPEHLGLSPNDVGVDQDKWDSNFEALEKAKHLFRSSCLMQKIRGSNEEVRPTPEDAVNRLLDHCKHVTQRSRQWMMANPTRRLPNDHINFPGKMDHTSCIAVTVGRRQQPKEGGSSIIMPAPVQANTPITVTVAQNEQQVAVVCRTLLINNLSCSVQGRKIEFTLRNPDATATKSASIVPSGFRVVGDNEVEAKKWKRVVDLPCRVALDSQQTKQLDDHTILFTFTKAL</sequence>
<name>L8GL94_ACACF</name>
<feature type="compositionally biased region" description="Basic and acidic residues" evidence="1">
    <location>
        <begin position="154"/>
        <end position="176"/>
    </location>
</feature>
<evidence type="ECO:0000313" key="4">
    <source>
        <dbReference type="Proteomes" id="UP000011083"/>
    </source>
</evidence>
<dbReference type="RefSeq" id="XP_004335501.1">
    <property type="nucleotide sequence ID" value="XM_004335453.1"/>
</dbReference>
<keyword evidence="4" id="KW-1185">Reference proteome</keyword>
<dbReference type="GeneID" id="14913837"/>
<dbReference type="SMART" id="SM00332">
    <property type="entry name" value="PP2Cc"/>
    <property type="match status" value="1"/>
</dbReference>
<dbReference type="SUPFAM" id="SSF81606">
    <property type="entry name" value="PP2C-like"/>
    <property type="match status" value="1"/>
</dbReference>
<protein>
    <submittedName>
        <fullName evidence="3">Protein phosphatase 2c-related protein</fullName>
    </submittedName>
</protein>
<evidence type="ECO:0000313" key="3">
    <source>
        <dbReference type="EMBL" id="ELR13488.1"/>
    </source>
</evidence>
<dbReference type="STRING" id="1257118.L8GL94"/>
<gene>
    <name evidence="3" type="ORF">ACA1_246510</name>
</gene>
<dbReference type="KEGG" id="acan:ACA1_246510"/>
<feature type="compositionally biased region" description="Basic and acidic residues" evidence="1">
    <location>
        <begin position="58"/>
        <end position="77"/>
    </location>
</feature>
<dbReference type="OrthoDB" id="2556847at2759"/>
<feature type="compositionally biased region" description="Basic and acidic residues" evidence="1">
    <location>
        <begin position="93"/>
        <end position="109"/>
    </location>
</feature>
<evidence type="ECO:0000259" key="2">
    <source>
        <dbReference type="SMART" id="SM00332"/>
    </source>
</evidence>
<dbReference type="PANTHER" id="PTHR21586:SF0">
    <property type="entry name" value="PP2C-LIKE DOMAIN-CONTAINING PROTEIN CG9801"/>
    <property type="match status" value="1"/>
</dbReference>
<feature type="region of interest" description="Disordered" evidence="1">
    <location>
        <begin position="1"/>
        <end position="176"/>
    </location>
</feature>
<dbReference type="EMBL" id="KB008093">
    <property type="protein sequence ID" value="ELR13488.1"/>
    <property type="molecule type" value="Genomic_DNA"/>
</dbReference>
<evidence type="ECO:0000256" key="1">
    <source>
        <dbReference type="SAM" id="MobiDB-lite"/>
    </source>
</evidence>
<dbReference type="PANTHER" id="PTHR21586">
    <property type="entry name" value="TIPA"/>
    <property type="match status" value="1"/>
</dbReference>
<accession>L8GL94</accession>
<feature type="compositionally biased region" description="Basic and acidic residues" evidence="1">
    <location>
        <begin position="1"/>
        <end position="33"/>
    </location>
</feature>
<dbReference type="Gene3D" id="3.60.40.10">
    <property type="entry name" value="PPM-type phosphatase domain"/>
    <property type="match status" value="1"/>
</dbReference>
<feature type="compositionally biased region" description="Low complexity" evidence="1">
    <location>
        <begin position="219"/>
        <end position="232"/>
    </location>
</feature>
<dbReference type="AlphaFoldDB" id="L8GL94"/>
<dbReference type="InterPro" id="IPR036457">
    <property type="entry name" value="PPM-type-like_dom_sf"/>
</dbReference>
<proteinExistence type="predicted"/>
<dbReference type="InterPro" id="IPR053287">
    <property type="entry name" value="PP2C-like_domain"/>
</dbReference>
<feature type="domain" description="PPM-type phosphatase" evidence="2">
    <location>
        <begin position="328"/>
        <end position="684"/>
    </location>
</feature>
<feature type="compositionally biased region" description="Polar residues" evidence="1">
    <location>
        <begin position="143"/>
        <end position="153"/>
    </location>
</feature>
<feature type="compositionally biased region" description="Basic and acidic residues" evidence="1">
    <location>
        <begin position="122"/>
        <end position="131"/>
    </location>
</feature>
<dbReference type="VEuPathDB" id="AmoebaDB:ACA1_246510"/>
<reference evidence="3 4" key="1">
    <citation type="journal article" date="2013" name="Genome Biol.">
        <title>Genome of Acanthamoeba castellanii highlights extensive lateral gene transfer and early evolution of tyrosine kinase signaling.</title>
        <authorList>
            <person name="Clarke M."/>
            <person name="Lohan A.J."/>
            <person name="Liu B."/>
            <person name="Lagkouvardos I."/>
            <person name="Roy S."/>
            <person name="Zafar N."/>
            <person name="Bertelli C."/>
            <person name="Schilde C."/>
            <person name="Kianianmomeni A."/>
            <person name="Burglin T.R."/>
            <person name="Frech C."/>
            <person name="Turcotte B."/>
            <person name="Kopec K.O."/>
            <person name="Synnott J.M."/>
            <person name="Choo C."/>
            <person name="Paponov I."/>
            <person name="Finkler A."/>
            <person name="Soon Heng Tan C."/>
            <person name="Hutchins A.P."/>
            <person name="Weinmeier T."/>
            <person name="Rattei T."/>
            <person name="Chu J.S."/>
            <person name="Gimenez G."/>
            <person name="Irimia M."/>
            <person name="Rigden D.J."/>
            <person name="Fitzpatrick D.A."/>
            <person name="Lorenzo-Morales J."/>
            <person name="Bateman A."/>
            <person name="Chiu C.H."/>
            <person name="Tang P."/>
            <person name="Hegemann P."/>
            <person name="Fromm H."/>
            <person name="Raoult D."/>
            <person name="Greub G."/>
            <person name="Miranda-Saavedra D."/>
            <person name="Chen N."/>
            <person name="Nash P."/>
            <person name="Ginger M.L."/>
            <person name="Horn M."/>
            <person name="Schaap P."/>
            <person name="Caler L."/>
            <person name="Loftus B."/>
        </authorList>
    </citation>
    <scope>NUCLEOTIDE SEQUENCE [LARGE SCALE GENOMIC DNA]</scope>
    <source>
        <strain evidence="3 4">Neff</strain>
    </source>
</reference>
<feature type="region of interest" description="Disordered" evidence="1">
    <location>
        <begin position="210"/>
        <end position="257"/>
    </location>
</feature>
<organism evidence="3 4">
    <name type="scientific">Acanthamoeba castellanii (strain ATCC 30010 / Neff)</name>
    <dbReference type="NCBI Taxonomy" id="1257118"/>
    <lineage>
        <taxon>Eukaryota</taxon>
        <taxon>Amoebozoa</taxon>
        <taxon>Discosea</taxon>
        <taxon>Longamoebia</taxon>
        <taxon>Centramoebida</taxon>
        <taxon>Acanthamoebidae</taxon>
        <taxon>Acanthamoeba</taxon>
    </lineage>
</organism>
<feature type="compositionally biased region" description="Polar residues" evidence="1">
    <location>
        <begin position="247"/>
        <end position="257"/>
    </location>
</feature>
<dbReference type="InterPro" id="IPR001932">
    <property type="entry name" value="PPM-type_phosphatase-like_dom"/>
</dbReference>